<keyword evidence="9 13" id="KW-0413">Isomerase</keyword>
<comment type="catalytic activity">
    <reaction evidence="1 13">
        <text>N-acetyl-alpha-D-glucosamine 1-phosphate = N-acetyl-D-glucosamine 6-phosphate</text>
        <dbReference type="Rhea" id="RHEA:23804"/>
        <dbReference type="ChEBI" id="CHEBI:57513"/>
        <dbReference type="ChEBI" id="CHEBI:57776"/>
        <dbReference type="EC" id="5.4.2.3"/>
    </reaction>
</comment>
<keyword evidence="5" id="KW-0597">Phosphoprotein</keyword>
<dbReference type="SUPFAM" id="SSF53738">
    <property type="entry name" value="Phosphoglucomutase, first 3 domains"/>
    <property type="match status" value="4"/>
</dbReference>
<feature type="binding site" evidence="15">
    <location>
        <begin position="488"/>
        <end position="492"/>
    </location>
    <ligand>
        <name>substrate</name>
    </ligand>
</feature>
<feature type="active site" description="Phosphoserine intermediate" evidence="14">
    <location>
        <position position="65"/>
    </location>
</feature>
<evidence type="ECO:0000256" key="2">
    <source>
        <dbReference type="ARBA" id="ARBA00004865"/>
    </source>
</evidence>
<gene>
    <name evidence="21" type="ORF">OGAPHI_006579</name>
</gene>
<feature type="binding site" evidence="16">
    <location>
        <position position="274"/>
    </location>
    <ligand>
        <name>Mg(2+)</name>
        <dbReference type="ChEBI" id="CHEBI:18420"/>
    </ligand>
</feature>
<dbReference type="Pfam" id="PF02878">
    <property type="entry name" value="PGM_PMM_I"/>
    <property type="match status" value="1"/>
</dbReference>
<dbReference type="GO" id="GO:0000287">
    <property type="term" value="F:magnesium ion binding"/>
    <property type="evidence" value="ECO:0007669"/>
    <property type="project" value="InterPro"/>
</dbReference>
<dbReference type="GeneID" id="70238543"/>
<accession>A0A9P8NX39</accession>
<feature type="domain" description="Phosphoacetylglucosamine mutase AMG1" evidence="20">
    <location>
        <begin position="176"/>
        <end position="277"/>
    </location>
</feature>
<dbReference type="Pfam" id="PF21404">
    <property type="entry name" value="AMG1_III"/>
    <property type="match status" value="1"/>
</dbReference>
<evidence type="ECO:0000256" key="14">
    <source>
        <dbReference type="PIRSR" id="PIRSR016408-1"/>
    </source>
</evidence>
<dbReference type="SUPFAM" id="SSF55957">
    <property type="entry name" value="Phosphoglucomutase, C-terminal domain"/>
    <property type="match status" value="1"/>
</dbReference>
<dbReference type="GO" id="GO:0005975">
    <property type="term" value="P:carbohydrate metabolic process"/>
    <property type="evidence" value="ECO:0007669"/>
    <property type="project" value="InterPro"/>
</dbReference>
<dbReference type="FunFam" id="3.40.120.10:FF:000013">
    <property type="entry name" value="Phosphoacetylglucosamine mutase"/>
    <property type="match status" value="1"/>
</dbReference>
<evidence type="ECO:0000256" key="15">
    <source>
        <dbReference type="PIRSR" id="PIRSR016408-2"/>
    </source>
</evidence>
<dbReference type="InterPro" id="IPR016055">
    <property type="entry name" value="A-D-PHexomutase_a/b/a-I/II/III"/>
</dbReference>
<evidence type="ECO:0000256" key="10">
    <source>
        <dbReference type="ARBA" id="ARBA00023277"/>
    </source>
</evidence>
<feature type="binding site" evidence="15">
    <location>
        <begin position="363"/>
        <end position="365"/>
    </location>
    <ligand>
        <name>substrate</name>
    </ligand>
</feature>
<keyword evidence="6 13" id="KW-0479">Metal-binding</keyword>
<feature type="domain" description="Alpha-D-phosphohexomutase alpha/beta/alpha" evidence="18">
    <location>
        <begin position="57"/>
        <end position="86"/>
    </location>
</feature>
<feature type="binding site" description="via phosphate group" evidence="16">
    <location>
        <position position="65"/>
    </location>
    <ligand>
        <name>Mg(2+)</name>
        <dbReference type="ChEBI" id="CHEBI:18420"/>
    </ligand>
</feature>
<dbReference type="Pfam" id="PF21405">
    <property type="entry name" value="AMG1_II"/>
    <property type="match status" value="1"/>
</dbReference>
<name>A0A9P8NX39_9ASCO</name>
<dbReference type="GO" id="GO:0004610">
    <property type="term" value="F:phosphoacetylglucosamine mutase activity"/>
    <property type="evidence" value="ECO:0007669"/>
    <property type="project" value="UniProtKB-UniRule"/>
</dbReference>
<evidence type="ECO:0000259" key="17">
    <source>
        <dbReference type="Pfam" id="PF00408"/>
    </source>
</evidence>
<keyword evidence="22" id="KW-1185">Reference proteome</keyword>
<evidence type="ECO:0000256" key="4">
    <source>
        <dbReference type="ARBA" id="ARBA00012731"/>
    </source>
</evidence>
<evidence type="ECO:0000256" key="11">
    <source>
        <dbReference type="ARBA" id="ARBA00060228"/>
    </source>
</evidence>
<reference evidence="21" key="2">
    <citation type="submission" date="2021-01" db="EMBL/GenBank/DDBJ databases">
        <authorList>
            <person name="Schikora-Tamarit M.A."/>
        </authorList>
    </citation>
    <scope>NUCLEOTIDE SEQUENCE</scope>
    <source>
        <strain evidence="21">CBS6075</strain>
    </source>
</reference>
<evidence type="ECO:0000256" key="6">
    <source>
        <dbReference type="ARBA" id="ARBA00022723"/>
    </source>
</evidence>
<feature type="domain" description="Alpha-D-phosphohexomutase C-terminal" evidence="17">
    <location>
        <begin position="464"/>
        <end position="506"/>
    </location>
</feature>
<organism evidence="21 22">
    <name type="scientific">Ogataea philodendri</name>
    <dbReference type="NCBI Taxonomy" id="1378263"/>
    <lineage>
        <taxon>Eukaryota</taxon>
        <taxon>Fungi</taxon>
        <taxon>Dikarya</taxon>
        <taxon>Ascomycota</taxon>
        <taxon>Saccharomycotina</taxon>
        <taxon>Pichiomycetes</taxon>
        <taxon>Pichiales</taxon>
        <taxon>Pichiaceae</taxon>
        <taxon>Ogataea</taxon>
    </lineage>
</organism>
<dbReference type="FunFam" id="3.30.310.50:FF:000003">
    <property type="entry name" value="Phosphoacetylglucosamine mutase"/>
    <property type="match status" value="1"/>
</dbReference>
<dbReference type="InterPro" id="IPR016066">
    <property type="entry name" value="A-D-PHexomutase_CS"/>
</dbReference>
<dbReference type="PROSITE" id="PS00710">
    <property type="entry name" value="PGM_PMM"/>
    <property type="match status" value="1"/>
</dbReference>
<evidence type="ECO:0000256" key="12">
    <source>
        <dbReference type="ARBA" id="ARBA00070218"/>
    </source>
</evidence>
<comment type="caution">
    <text evidence="21">The sequence shown here is derived from an EMBL/GenBank/DDBJ whole genome shotgun (WGS) entry which is preliminary data.</text>
</comment>
<comment type="pathway">
    <text evidence="2 13">Nucleotide-sugar biosynthesis; UDP-N-acetyl-alpha-D-glucosamine biosynthesis; N-acetyl-alpha-D-glucosamine 1-phosphate from alpha-D-glucosamine 6-phosphate (route I): step 2/2.</text>
</comment>
<feature type="binding site" evidence="16">
    <location>
        <position position="272"/>
    </location>
    <ligand>
        <name>Mg(2+)</name>
        <dbReference type="ChEBI" id="CHEBI:18420"/>
    </ligand>
</feature>
<dbReference type="PANTHER" id="PTHR45955">
    <property type="entry name" value="PHOSPHOACETYLGLUCOSAMINE MUTASE"/>
    <property type="match status" value="1"/>
</dbReference>
<dbReference type="GO" id="GO:0006048">
    <property type="term" value="P:UDP-N-acetylglucosamine biosynthetic process"/>
    <property type="evidence" value="ECO:0007669"/>
    <property type="project" value="UniProtKB-UniRule"/>
</dbReference>
<dbReference type="PANTHER" id="PTHR45955:SF1">
    <property type="entry name" value="PHOSPHOACETYLGLUCOSAMINE MUTASE"/>
    <property type="match status" value="1"/>
</dbReference>
<evidence type="ECO:0000259" key="19">
    <source>
        <dbReference type="Pfam" id="PF21404"/>
    </source>
</evidence>
<evidence type="ECO:0000256" key="16">
    <source>
        <dbReference type="PIRSR" id="PIRSR016408-3"/>
    </source>
</evidence>
<proteinExistence type="inferred from homology"/>
<dbReference type="AlphaFoldDB" id="A0A9P8NX39"/>
<evidence type="ECO:0000256" key="3">
    <source>
        <dbReference type="ARBA" id="ARBA00010231"/>
    </source>
</evidence>
<dbReference type="InterPro" id="IPR036900">
    <property type="entry name" value="A-D-PHexomutase_C_sf"/>
</dbReference>
<dbReference type="FunFam" id="3.40.120.10:FF:000015">
    <property type="entry name" value="Phosphoacetylglucosamine mutase"/>
    <property type="match status" value="1"/>
</dbReference>
<feature type="binding site" evidence="15">
    <location>
        <position position="497"/>
    </location>
    <ligand>
        <name>substrate</name>
    </ligand>
</feature>
<evidence type="ECO:0000259" key="20">
    <source>
        <dbReference type="Pfam" id="PF21405"/>
    </source>
</evidence>
<evidence type="ECO:0000256" key="9">
    <source>
        <dbReference type="ARBA" id="ARBA00023235"/>
    </source>
</evidence>
<comment type="function">
    <text evidence="13">Catalyzes the conversion of GlcNAc-6-P into GlcNAc-1-P during the synthesis of uridine diphosphate/UDP-GlcNAc, which is a biosynthetic precursor of chitin and also supplies the amino sugars for N-linked oligosaccharides of glycoproteins.</text>
</comment>
<dbReference type="CDD" id="cd03086">
    <property type="entry name" value="PGM3"/>
    <property type="match status" value="1"/>
</dbReference>
<evidence type="ECO:0000256" key="5">
    <source>
        <dbReference type="ARBA" id="ARBA00022553"/>
    </source>
</evidence>
<evidence type="ECO:0000256" key="1">
    <source>
        <dbReference type="ARBA" id="ARBA00000558"/>
    </source>
</evidence>
<keyword evidence="8" id="KW-0007">Acetylation</keyword>
<feature type="domain" description="Phosphoacetylglucosamine mutase AMG1" evidence="19">
    <location>
        <begin position="290"/>
        <end position="425"/>
    </location>
</feature>
<dbReference type="InterPro" id="IPR005843">
    <property type="entry name" value="A-D-PHexomutase_C"/>
</dbReference>
<evidence type="ECO:0000313" key="21">
    <source>
        <dbReference type="EMBL" id="KAH3661172.1"/>
    </source>
</evidence>
<keyword evidence="10" id="KW-0119">Carbohydrate metabolism</keyword>
<dbReference type="InterPro" id="IPR016657">
    <property type="entry name" value="PAGM"/>
</dbReference>
<evidence type="ECO:0000256" key="7">
    <source>
        <dbReference type="ARBA" id="ARBA00022842"/>
    </source>
</evidence>
<dbReference type="Gene3D" id="3.40.120.10">
    <property type="entry name" value="Alpha-D-Glucose-1,6-Bisphosphate, subunit A, domain 3"/>
    <property type="match status" value="3"/>
</dbReference>
<comment type="similarity">
    <text evidence="3 13">Belongs to the phosphohexose mutase family.</text>
</comment>
<evidence type="ECO:0000256" key="13">
    <source>
        <dbReference type="PIRNR" id="PIRNR016408"/>
    </source>
</evidence>
<dbReference type="RefSeq" id="XP_046058296.1">
    <property type="nucleotide sequence ID" value="XM_046207879.1"/>
</dbReference>
<keyword evidence="7 13" id="KW-0460">Magnesium</keyword>
<dbReference type="Gene3D" id="3.30.310.50">
    <property type="entry name" value="Alpha-D-phosphohexomutase, C-terminal domain"/>
    <property type="match status" value="1"/>
</dbReference>
<dbReference type="InterPro" id="IPR005844">
    <property type="entry name" value="A-D-PHexomutase_a/b/a-I"/>
</dbReference>
<dbReference type="EMBL" id="JAEUBE010000487">
    <property type="protein sequence ID" value="KAH3661172.1"/>
    <property type="molecule type" value="Genomic_DNA"/>
</dbReference>
<dbReference type="Pfam" id="PF00408">
    <property type="entry name" value="PGM_PMM_IV"/>
    <property type="match status" value="1"/>
</dbReference>
<comment type="function">
    <text evidence="11">Catalyzes the conversion of GlcNAc-6-P into GlcNAc-1-P during the synthesis of uridine diphosphate/UDP-GlcNAc, a sugar nucleotide critical to multiple glycosylation pathways including protein N- and O-glycosylation.</text>
</comment>
<comment type="cofactor">
    <cofactor evidence="13 16">
        <name>Mg(2+)</name>
        <dbReference type="ChEBI" id="CHEBI:18420"/>
    </cofactor>
    <text evidence="13 16">Binds 1 Mg(2+) ion per subunit.</text>
</comment>
<evidence type="ECO:0000313" key="22">
    <source>
        <dbReference type="Proteomes" id="UP000769157"/>
    </source>
</evidence>
<dbReference type="InterPro" id="IPR049022">
    <property type="entry name" value="AMG1_III"/>
</dbReference>
<sequence>MSLDPVLAASKSHPKPPNAQFAYGTAGFRTLGAQLDSTVFRVGVLAALRSAKLEGKTIGVMITASHNPPQDNGVKLVDPLGEMLPQVWEPYATQLANSEDLLADVEDIVAKENIDVGKAGLVIVGRDTRETGPELVTAALDGINVFSQSKDFGELTTPQLHYLVRSHNDPEFGEPTEQGYIDKTVAAVEKIMNLWNITDPIKITVDAANGVGALKLKKLKSSLIAITVINDNTRDKQALNVDCGADFVKTNQKLPANVQPTPDTLYSSFDGDADRVVFYYMEGQQFRLLDGDRIATLLASLLNTLLQKVQLKVKLGIIQTAYANGSSTKYIEEQLKVPVAFTPTGVKHLHHKAQEYDIGVYFEANGHGTVLFSDEYIKLLKTTNTTTEEQQKALQTLQLLVEVINQTVGDSISDLLAVLLALKIENKSCRDWADEYTELPNKLFKVLVADRFAFKTANAERQLVEPAGLQEQIDALVQQFPQGRSFVRASGTENAVRVYSEAASETDCLELGNRVCKLLEKY</sequence>
<dbReference type="PIRSF" id="PIRSF016408">
    <property type="entry name" value="PAGM"/>
    <property type="match status" value="1"/>
</dbReference>
<reference evidence="21" key="1">
    <citation type="journal article" date="2021" name="Open Biol.">
        <title>Shared evolutionary footprints suggest mitochondrial oxidative damage underlies multiple complex I losses in fungi.</title>
        <authorList>
            <person name="Schikora-Tamarit M.A."/>
            <person name="Marcet-Houben M."/>
            <person name="Nosek J."/>
            <person name="Gabaldon T."/>
        </authorList>
    </citation>
    <scope>NUCLEOTIDE SEQUENCE</scope>
    <source>
        <strain evidence="21">CBS6075</strain>
    </source>
</reference>
<dbReference type="InterPro" id="IPR049023">
    <property type="entry name" value="AMG1_II"/>
</dbReference>
<feature type="binding site" evidence="16">
    <location>
        <position position="270"/>
    </location>
    <ligand>
        <name>Mg(2+)</name>
        <dbReference type="ChEBI" id="CHEBI:18420"/>
    </ligand>
</feature>
<evidence type="ECO:0000259" key="18">
    <source>
        <dbReference type="Pfam" id="PF02878"/>
    </source>
</evidence>
<dbReference type="OrthoDB" id="1928at2759"/>
<evidence type="ECO:0000256" key="8">
    <source>
        <dbReference type="ARBA" id="ARBA00022990"/>
    </source>
</evidence>
<protein>
    <recommendedName>
        <fullName evidence="12 13">Phosphoacetylglucosamine mutase</fullName>
        <shortName evidence="13">PAGM</shortName>
        <ecNumber evidence="4 13">5.4.2.3</ecNumber>
    </recommendedName>
    <alternativeName>
        <fullName evidence="13">Acetylglucosamine phosphomutase</fullName>
    </alternativeName>
    <alternativeName>
        <fullName evidence="13">N-acetylglucosamine-phosphate mutase</fullName>
    </alternativeName>
</protein>
<dbReference type="EC" id="5.4.2.3" evidence="4 13"/>
<dbReference type="Proteomes" id="UP000769157">
    <property type="component" value="Unassembled WGS sequence"/>
</dbReference>